<gene>
    <name evidence="1" type="primary">orf112</name>
</gene>
<sequence>MRGSEAMVGRMALSDSWEWESRTRPVLQEVFFGSLPRSDLQVQEQRADSELEGGTGSTGLASATLGWLCGFGSVSPGGRRRVCSLSAQPGYFRWLPARLIVLASGKYQLVDG</sequence>
<name>A0A6M8PL62_9MAGN</name>
<organism evidence="1">
    <name type="scientific">Ombrophytum subterraneum</name>
    <dbReference type="NCBI Taxonomy" id="50155"/>
    <lineage>
        <taxon>Eukaryota</taxon>
        <taxon>Viridiplantae</taxon>
        <taxon>Streptophyta</taxon>
        <taxon>Embryophyta</taxon>
        <taxon>Tracheophyta</taxon>
        <taxon>Spermatophyta</taxon>
        <taxon>Magnoliopsida</taxon>
        <taxon>eudicotyledons</taxon>
        <taxon>Gunneridae</taxon>
        <taxon>Pentapetalae</taxon>
        <taxon>Santalales</taxon>
        <taxon>Balanophoraceae</taxon>
        <taxon>Ombrophytum</taxon>
    </lineage>
</organism>
<accession>A0A6M8PL62</accession>
<protein>
    <submittedName>
        <fullName evidence="1">Uncharacterized protein</fullName>
    </submittedName>
</protein>
<dbReference type="EMBL" id="MT076313">
    <property type="protein sequence ID" value="QKI32046.1"/>
    <property type="molecule type" value="Genomic_DNA"/>
</dbReference>
<evidence type="ECO:0000313" key="1">
    <source>
        <dbReference type="EMBL" id="QKI32046.1"/>
    </source>
</evidence>
<dbReference type="AlphaFoldDB" id="A0A6M8PL62"/>
<geneLocation type="mitochondrion" evidence="1"/>
<reference evidence="1" key="1">
    <citation type="journal article" date="2020" name="Plant Mol. Biol.">
        <title>Multichromosomal structure and foreign tracts in the Ombrophytum subterraneum (Balanophoraceae) mitochondrial genome.</title>
        <authorList>
            <person name="Roulet M.E."/>
            <person name="Garcia L.E."/>
            <person name="Gandini C.L."/>
            <person name="Sato H."/>
            <person name="Ponce G."/>
            <person name="Sanchez-Puerta M.V."/>
        </authorList>
    </citation>
    <scope>NUCLEOTIDE SEQUENCE</scope>
    <source>
        <tissue evidence="1">Tuber</tissue>
    </source>
</reference>
<proteinExistence type="predicted"/>
<keyword evidence="1" id="KW-0496">Mitochondrion</keyword>